<protein>
    <submittedName>
        <fullName evidence="1">Uncharacterized protein</fullName>
    </submittedName>
</protein>
<dbReference type="EnsemblPlants" id="AVESA.00010b.r2.1AG0037620.1">
    <property type="protein sequence ID" value="AVESA.00010b.r2.1AG0037620.1.CDS"/>
    <property type="gene ID" value="AVESA.00010b.r2.1AG0037620"/>
</dbReference>
<evidence type="ECO:0000313" key="2">
    <source>
        <dbReference type="Proteomes" id="UP001732700"/>
    </source>
</evidence>
<reference evidence="1" key="2">
    <citation type="submission" date="2025-09" db="UniProtKB">
        <authorList>
            <consortium name="EnsemblPlants"/>
        </authorList>
    </citation>
    <scope>IDENTIFICATION</scope>
</reference>
<accession>A0ACD5TE38</accession>
<evidence type="ECO:0000313" key="1">
    <source>
        <dbReference type="EnsemblPlants" id="AVESA.00010b.r2.1AG0037620.1.CDS"/>
    </source>
</evidence>
<sequence>MSDCGRNRLREKEDFQVVLGKGNRGESSCQPKSMWLAHWSRASGSPYGKSCSPLEDADNSMCTKDYGTSRFELKKSSVSERLILGGKYEGISMKNVQQSNSNMWGVAHDVWQESEQKRIERRDGSFQSSVVQMQRDENFYAKTVVSETLSVRRLPDLPFDFQKLVNSDENLDSHWNQLPMLSINQKVDSILNPKQNAAAGTVFSDLFVPQQTPMLNVAPSKLMELSHQEYELQSHRRTGRTMDHYKPAGGIIRLREDPTCLTSYPAGKKLKFDNNSLSDCLIDEQDTYHYFANPNQEPLWKCSENMFNLSENNDKGQSVVGASQNQKSRTQAGLHERQPLEKFTDSSKDKSPCLFEMLTTPSNLQSPYSKDSLYSGKPSDFGVYLYGPNVDSHLFGAQNQSSPKTEKLHSEAQYMSKSTAGNTSSMAQKDNGCAEEANEQLANLSIKGSPGNNEGSRLHDANQDISCKADLCMPGTEIMDLDPQPFQPSTTLIQVPNGATQSPTRTDPSYRWLKRLRHDVTDPRVSCPKRPKTGDCCPNGGASRTSSDDIADHVAAKSVHCWLGRWCLDGGAPASHGNPDQKARAAVKPDVAATGELRVGGHFPSIKAMAMMGRVMSKARPLDRHTKGPCVMWKTEGA</sequence>
<keyword evidence="2" id="KW-1185">Reference proteome</keyword>
<organism evidence="1 2">
    <name type="scientific">Avena sativa</name>
    <name type="common">Oat</name>
    <dbReference type="NCBI Taxonomy" id="4498"/>
    <lineage>
        <taxon>Eukaryota</taxon>
        <taxon>Viridiplantae</taxon>
        <taxon>Streptophyta</taxon>
        <taxon>Embryophyta</taxon>
        <taxon>Tracheophyta</taxon>
        <taxon>Spermatophyta</taxon>
        <taxon>Magnoliopsida</taxon>
        <taxon>Liliopsida</taxon>
        <taxon>Poales</taxon>
        <taxon>Poaceae</taxon>
        <taxon>BOP clade</taxon>
        <taxon>Pooideae</taxon>
        <taxon>Poodae</taxon>
        <taxon>Poeae</taxon>
        <taxon>Poeae Chloroplast Group 1 (Aveneae type)</taxon>
        <taxon>Aveninae</taxon>
        <taxon>Avena</taxon>
    </lineage>
</organism>
<dbReference type="Proteomes" id="UP001732700">
    <property type="component" value="Chromosome 1A"/>
</dbReference>
<proteinExistence type="predicted"/>
<reference evidence="1" key="1">
    <citation type="submission" date="2021-05" db="EMBL/GenBank/DDBJ databases">
        <authorList>
            <person name="Scholz U."/>
            <person name="Mascher M."/>
            <person name="Fiebig A."/>
        </authorList>
    </citation>
    <scope>NUCLEOTIDE SEQUENCE [LARGE SCALE GENOMIC DNA]</scope>
</reference>
<name>A0ACD5TE38_AVESA</name>